<accession>A0A1U9MJ60</accession>
<feature type="signal peptide" evidence="1">
    <location>
        <begin position="1"/>
        <end position="24"/>
    </location>
</feature>
<dbReference type="AlphaFoldDB" id="A0A1U9MJ60"/>
<dbReference type="InterPro" id="IPR038696">
    <property type="entry name" value="IalB_sf"/>
</dbReference>
<evidence type="ECO:0000256" key="1">
    <source>
        <dbReference type="SAM" id="SignalP"/>
    </source>
</evidence>
<reference evidence="2 3" key="1">
    <citation type="submission" date="2016-11" db="EMBL/GenBank/DDBJ databases">
        <title>Comparative genomics of Bartonella apis.</title>
        <authorList>
            <person name="Engel P."/>
        </authorList>
    </citation>
    <scope>NUCLEOTIDE SEQUENCE [LARGE SCALE GENOMIC DNA]</scope>
    <source>
        <strain evidence="2 3">BBC0122</strain>
    </source>
</reference>
<dbReference type="Proteomes" id="UP000189632">
    <property type="component" value="Chromosome"/>
</dbReference>
<protein>
    <submittedName>
        <fullName evidence="2">Invasion protein IalB, involved in pathogenesis</fullName>
    </submittedName>
</protein>
<dbReference type="RefSeq" id="WP_225868108.1">
    <property type="nucleotide sequence ID" value="NZ_CAXUOT020000003.1"/>
</dbReference>
<keyword evidence="3" id="KW-1185">Reference proteome</keyword>
<gene>
    <name evidence="2" type="ORF">BBC0122_018470</name>
</gene>
<dbReference type="InterPro" id="IPR010642">
    <property type="entry name" value="Invasion_prot_B"/>
</dbReference>
<dbReference type="Gene3D" id="2.60.40.1880">
    <property type="entry name" value="Invasion associated locus B (IalB) protein"/>
    <property type="match status" value="1"/>
</dbReference>
<keyword evidence="1" id="KW-0732">Signal</keyword>
<organism evidence="2 3">
    <name type="scientific">Bartonella choladocola</name>
    <dbReference type="NCBI Taxonomy" id="2750995"/>
    <lineage>
        <taxon>Bacteria</taxon>
        <taxon>Pseudomonadati</taxon>
        <taxon>Pseudomonadota</taxon>
        <taxon>Alphaproteobacteria</taxon>
        <taxon>Hyphomicrobiales</taxon>
        <taxon>Bartonellaceae</taxon>
        <taxon>Bartonella</taxon>
    </lineage>
</organism>
<proteinExistence type="predicted"/>
<evidence type="ECO:0000313" key="2">
    <source>
        <dbReference type="EMBL" id="AQT47944.1"/>
    </source>
</evidence>
<feature type="chain" id="PRO_5012888741" evidence="1">
    <location>
        <begin position="25"/>
        <end position="203"/>
    </location>
</feature>
<dbReference type="EMBL" id="CP015625">
    <property type="protein sequence ID" value="AQT47944.1"/>
    <property type="molecule type" value="Genomic_DNA"/>
</dbReference>
<dbReference type="KEGG" id="bapi:BBC0122_018470"/>
<dbReference type="Pfam" id="PF06776">
    <property type="entry name" value="IalB"/>
    <property type="match status" value="1"/>
</dbReference>
<name>A0A1U9MJ60_9HYPH</name>
<sequence>MQKIMRRISLVLLLGCVPFGASYAQEQTAQPPQEQSVPQADAAQAPEPTVQKFDDWFYRCVEVPTGEADKTTKQCEVAQIQQVMQGDQPVTVLSIAIALTAPEKAGAKPDLLMTSVAPLNVNLPAGISYSINGKDALKVEYRNCNQAGCWAQQKLDAKSLAVLKKGSEGEGHFRLVDGRNVNIKFSLKGLTAALDALEKGAAK</sequence>
<evidence type="ECO:0000313" key="3">
    <source>
        <dbReference type="Proteomes" id="UP000189632"/>
    </source>
</evidence>